<dbReference type="KEGG" id="ima:PO878_16925"/>
<feature type="domain" description="Aminoglycoside phosphotransferase" evidence="1">
    <location>
        <begin position="155"/>
        <end position="333"/>
    </location>
</feature>
<reference evidence="2" key="1">
    <citation type="submission" date="2023-01" db="EMBL/GenBank/DDBJ databases">
        <title>The diversity of Class Acidimicrobiia in South China Sea sediment environments and the proposal of Iamia marina sp. nov., a novel species of the genus Iamia.</title>
        <authorList>
            <person name="He Y."/>
            <person name="Tian X."/>
        </authorList>
    </citation>
    <scope>NUCLEOTIDE SEQUENCE</scope>
    <source>
        <strain evidence="2">DSM 19957</strain>
    </source>
</reference>
<dbReference type="InterPro" id="IPR011009">
    <property type="entry name" value="Kinase-like_dom_sf"/>
</dbReference>
<protein>
    <submittedName>
        <fullName evidence="2">Phosphotransferase</fullName>
    </submittedName>
</protein>
<dbReference type="InterPro" id="IPR002575">
    <property type="entry name" value="Aminoglycoside_PTrfase"/>
</dbReference>
<dbReference type="AlphaFoldDB" id="A0AAF0BT20"/>
<sequence length="416" mass="43554">MTGQSPLGPAPTPAAAPGWPPELVLLLGDEGGDLLRAVVGTAGGELEAWAPVYVAHDPGVSTVVQHDATVRWPSGRRTVEPLVTATSRRIPDGATVMEADGLRVGVWTRDRDPALPGLHAVLDPDAAPALLRDLGLDLGPVDVAVVAYRPGRRAVVEVTGPRGRALLKVVRPHKVDALCRRHLLLADHLPVPRLVGRDGSGVVALSVLAGRTAREAVVDGSPLPDLDALEALLDRLPTELVDGSPLVGGPLARVPHVAAVVGATVPGERPRVDRVVEALDAGSAPDLPVVAVHGDLYEAQVMVQGDRPTGLLDIDGVGPGHRIDDVADLLAHLDVLSGIPGHARARPWAEELLLAADARLDPGELRRRTGAAVLALASGPFRVLEPGWRAATAARLDRARCWAEAGGRRARPGRWP</sequence>
<gene>
    <name evidence="2" type="ORF">PO878_16925</name>
</gene>
<organism evidence="2 3">
    <name type="scientific">Iamia majanohamensis</name>
    <dbReference type="NCBI Taxonomy" id="467976"/>
    <lineage>
        <taxon>Bacteria</taxon>
        <taxon>Bacillati</taxon>
        <taxon>Actinomycetota</taxon>
        <taxon>Acidimicrobiia</taxon>
        <taxon>Acidimicrobiales</taxon>
        <taxon>Iamiaceae</taxon>
        <taxon>Iamia</taxon>
    </lineage>
</organism>
<dbReference type="Gene3D" id="3.90.1200.10">
    <property type="match status" value="1"/>
</dbReference>
<dbReference type="EMBL" id="CP116942">
    <property type="protein sequence ID" value="WCO66187.1"/>
    <property type="molecule type" value="Genomic_DNA"/>
</dbReference>
<dbReference type="RefSeq" id="WP_272735711.1">
    <property type="nucleotide sequence ID" value="NZ_CP116942.1"/>
</dbReference>
<name>A0AAF0BT20_9ACTN</name>
<proteinExistence type="predicted"/>
<dbReference type="Proteomes" id="UP001216390">
    <property type="component" value="Chromosome"/>
</dbReference>
<evidence type="ECO:0000259" key="1">
    <source>
        <dbReference type="Pfam" id="PF01636"/>
    </source>
</evidence>
<accession>A0AAF0BT20</accession>
<dbReference type="Pfam" id="PF01636">
    <property type="entry name" value="APH"/>
    <property type="match status" value="1"/>
</dbReference>
<evidence type="ECO:0000313" key="2">
    <source>
        <dbReference type="EMBL" id="WCO66187.1"/>
    </source>
</evidence>
<dbReference type="SUPFAM" id="SSF56112">
    <property type="entry name" value="Protein kinase-like (PK-like)"/>
    <property type="match status" value="1"/>
</dbReference>
<evidence type="ECO:0000313" key="3">
    <source>
        <dbReference type="Proteomes" id="UP001216390"/>
    </source>
</evidence>
<keyword evidence="3" id="KW-1185">Reference proteome</keyword>